<dbReference type="SMART" id="SM00062">
    <property type="entry name" value="PBPb"/>
    <property type="match status" value="1"/>
</dbReference>
<evidence type="ECO:0000313" key="3">
    <source>
        <dbReference type="Proteomes" id="UP000315439"/>
    </source>
</evidence>
<reference evidence="2 3" key="1">
    <citation type="submission" date="2019-07" db="EMBL/GenBank/DDBJ databases">
        <title>Draft genome for Aliikangiella sp. M105.</title>
        <authorList>
            <person name="Wang G."/>
        </authorList>
    </citation>
    <scope>NUCLEOTIDE SEQUENCE [LARGE SCALE GENOMIC DNA]</scope>
    <source>
        <strain evidence="2 3">M105</strain>
    </source>
</reference>
<evidence type="ECO:0000313" key="2">
    <source>
        <dbReference type="EMBL" id="TQV87744.1"/>
    </source>
</evidence>
<dbReference type="Pfam" id="PF00497">
    <property type="entry name" value="SBP_bac_3"/>
    <property type="match status" value="1"/>
</dbReference>
<comment type="caution">
    <text evidence="2">The sequence shown here is derived from an EMBL/GenBank/DDBJ whole genome shotgun (WGS) entry which is preliminary data.</text>
</comment>
<protein>
    <submittedName>
        <fullName evidence="2">Amino acid ABC transporter substrate-binding protein</fullName>
    </submittedName>
</protein>
<dbReference type="InterPro" id="IPR001638">
    <property type="entry name" value="Solute-binding_3/MltF_N"/>
</dbReference>
<feature type="domain" description="Solute-binding protein family 3/N-terminal" evidence="1">
    <location>
        <begin position="45"/>
        <end position="267"/>
    </location>
</feature>
<keyword evidence="3" id="KW-1185">Reference proteome</keyword>
<dbReference type="Proteomes" id="UP000315439">
    <property type="component" value="Unassembled WGS sequence"/>
</dbReference>
<dbReference type="AlphaFoldDB" id="A0A545UE48"/>
<organism evidence="2 3">
    <name type="scientific">Aliikangiella coralliicola</name>
    <dbReference type="NCBI Taxonomy" id="2592383"/>
    <lineage>
        <taxon>Bacteria</taxon>
        <taxon>Pseudomonadati</taxon>
        <taxon>Pseudomonadota</taxon>
        <taxon>Gammaproteobacteria</taxon>
        <taxon>Oceanospirillales</taxon>
        <taxon>Pleioneaceae</taxon>
        <taxon>Aliikangiella</taxon>
    </lineage>
</organism>
<dbReference type="OrthoDB" id="8587856at2"/>
<dbReference type="PANTHER" id="PTHR38834">
    <property type="entry name" value="PERIPLASMIC SUBSTRATE BINDING PROTEIN FAMILY 3"/>
    <property type="match status" value="1"/>
</dbReference>
<accession>A0A545UE48</accession>
<dbReference type="SUPFAM" id="SSF53850">
    <property type="entry name" value="Periplasmic binding protein-like II"/>
    <property type="match status" value="1"/>
</dbReference>
<gene>
    <name evidence="2" type="ORF">FLL46_10180</name>
</gene>
<dbReference type="EMBL" id="VIKS01000006">
    <property type="protein sequence ID" value="TQV87744.1"/>
    <property type="molecule type" value="Genomic_DNA"/>
</dbReference>
<proteinExistence type="predicted"/>
<dbReference type="PANTHER" id="PTHR38834:SF3">
    <property type="entry name" value="SOLUTE-BINDING PROTEIN FAMILY 3_N-TERMINAL DOMAIN-CONTAINING PROTEIN"/>
    <property type="match status" value="1"/>
</dbReference>
<dbReference type="Gene3D" id="3.40.190.10">
    <property type="entry name" value="Periplasmic binding protein-like II"/>
    <property type="match status" value="2"/>
</dbReference>
<name>A0A545UE48_9GAMM</name>
<evidence type="ECO:0000259" key="1">
    <source>
        <dbReference type="SMART" id="SM00062"/>
    </source>
</evidence>
<sequence length="267" mass="31314">MTESILSALDKYWHFKTLIKYRAFIILCVCFLPLSANANHAIDNRIKIVTEILPPYQYVGKNEQLDGYAVDVVNTLIQRLNIKIKVEVYPWARAYNYALHKPNVLIFSMARTPLREDKFVWIGKLHHENYSFYSLASGRAVDKANLNEIKPYTIAVTRGTALEQFLSKKNFEYLEKTNNMKHAIKMLYKKRVDLIFGDDFIVKLLTKEMNYDFEQMKAVFKVPEINADLYIAMSKHSDTKLVERVRKAFNRMKNENIIADIKAKWQM</sequence>